<evidence type="ECO:0000259" key="1">
    <source>
        <dbReference type="Pfam" id="PF01266"/>
    </source>
</evidence>
<dbReference type="Pfam" id="PF01266">
    <property type="entry name" value="DAO"/>
    <property type="match status" value="1"/>
</dbReference>
<organism evidence="2 3">
    <name type="scientific">Lophium mytilinum</name>
    <dbReference type="NCBI Taxonomy" id="390894"/>
    <lineage>
        <taxon>Eukaryota</taxon>
        <taxon>Fungi</taxon>
        <taxon>Dikarya</taxon>
        <taxon>Ascomycota</taxon>
        <taxon>Pezizomycotina</taxon>
        <taxon>Dothideomycetes</taxon>
        <taxon>Pleosporomycetidae</taxon>
        <taxon>Mytilinidiales</taxon>
        <taxon>Mytilinidiaceae</taxon>
        <taxon>Lophium</taxon>
    </lineage>
</organism>
<proteinExistence type="predicted"/>
<dbReference type="EMBL" id="MU004193">
    <property type="protein sequence ID" value="KAF2493076.1"/>
    <property type="molecule type" value="Genomic_DNA"/>
</dbReference>
<reference evidence="2" key="1">
    <citation type="journal article" date="2020" name="Stud. Mycol.">
        <title>101 Dothideomycetes genomes: a test case for predicting lifestyles and emergence of pathogens.</title>
        <authorList>
            <person name="Haridas S."/>
            <person name="Albert R."/>
            <person name="Binder M."/>
            <person name="Bloem J."/>
            <person name="Labutti K."/>
            <person name="Salamov A."/>
            <person name="Andreopoulos B."/>
            <person name="Baker S."/>
            <person name="Barry K."/>
            <person name="Bills G."/>
            <person name="Bluhm B."/>
            <person name="Cannon C."/>
            <person name="Castanera R."/>
            <person name="Culley D."/>
            <person name="Daum C."/>
            <person name="Ezra D."/>
            <person name="Gonzalez J."/>
            <person name="Henrissat B."/>
            <person name="Kuo A."/>
            <person name="Liang C."/>
            <person name="Lipzen A."/>
            <person name="Lutzoni F."/>
            <person name="Magnuson J."/>
            <person name="Mondo S."/>
            <person name="Nolan M."/>
            <person name="Ohm R."/>
            <person name="Pangilinan J."/>
            <person name="Park H.-J."/>
            <person name="Ramirez L."/>
            <person name="Alfaro M."/>
            <person name="Sun H."/>
            <person name="Tritt A."/>
            <person name="Yoshinaga Y."/>
            <person name="Zwiers L.-H."/>
            <person name="Turgeon B."/>
            <person name="Goodwin S."/>
            <person name="Spatafora J."/>
            <person name="Crous P."/>
            <person name="Grigoriev I."/>
        </authorList>
    </citation>
    <scope>NUCLEOTIDE SEQUENCE</scope>
    <source>
        <strain evidence="2">CBS 269.34</strain>
    </source>
</reference>
<dbReference type="PANTHER" id="PTHR13847:SF279">
    <property type="entry name" value="FAD DEPENDENT OXIDOREDUCTASE DOMAIN-CONTAINING PROTEIN-RELATED"/>
    <property type="match status" value="1"/>
</dbReference>
<name>A0A6A6QLX5_9PEZI</name>
<gene>
    <name evidence="2" type="ORF">BU16DRAFT_97476</name>
</gene>
<dbReference type="InterPro" id="IPR036188">
    <property type="entry name" value="FAD/NAD-bd_sf"/>
</dbReference>
<dbReference type="Proteomes" id="UP000799750">
    <property type="component" value="Unassembled WGS sequence"/>
</dbReference>
<dbReference type="Gene3D" id="3.50.50.60">
    <property type="entry name" value="FAD/NAD(P)-binding domain"/>
    <property type="match status" value="1"/>
</dbReference>
<protein>
    <submittedName>
        <fullName evidence="2">FAD dependent oxidoreductase</fullName>
    </submittedName>
</protein>
<accession>A0A6A6QLX5</accession>
<feature type="domain" description="FAD dependent oxidoreductase" evidence="1">
    <location>
        <begin position="36"/>
        <end position="414"/>
    </location>
</feature>
<dbReference type="GO" id="GO:0005737">
    <property type="term" value="C:cytoplasm"/>
    <property type="evidence" value="ECO:0007669"/>
    <property type="project" value="TreeGrafter"/>
</dbReference>
<dbReference type="SUPFAM" id="SSF51905">
    <property type="entry name" value="FAD/NAD(P)-binding domain"/>
    <property type="match status" value="1"/>
</dbReference>
<evidence type="ECO:0000313" key="3">
    <source>
        <dbReference type="Proteomes" id="UP000799750"/>
    </source>
</evidence>
<dbReference type="PANTHER" id="PTHR13847">
    <property type="entry name" value="SARCOSINE DEHYDROGENASE-RELATED"/>
    <property type="match status" value="1"/>
</dbReference>
<evidence type="ECO:0000313" key="2">
    <source>
        <dbReference type="EMBL" id="KAF2493076.1"/>
    </source>
</evidence>
<sequence>MAQILPVPNPTKSYWLSEPHRLAKFRSTPDLPATCDVVIIGSGMAGITTAYHLLHSNNHPPNVVILEARDLCSGATARNGGHCKVKVPTFAGFKPGSGSSTVDDMASYVHGIMDSLKQIVEEENLDCEFELRRTFDIQLDRDESKRLKRVYDESSKAGNVWTKTADYIDERFAGQITSIKGAKAAFTGPACSFWPYKFVSQLLARLLAQHSQSLNFQTTTPATSVTSSEDGSSLIHTSRGTIKAQKVVFATNAYTAGLIPQFHDIITPVRGMASHIVPKEPIHPHLSNTYNIDFGPEKGTDYLNPRPDGSIVVGGGAWLFSSDRPSWFNNFDDATPFRPQVEQHWEGYMQRNFRGWEESGAEVDKVWVGIMGRTPDGWPHVGRVPGVKNQWMLAGFNGGGMALILTAAKAVAKMVKEDTGFEDVAGGLGVPDFFGTSEERLQAGNGVE</sequence>
<dbReference type="OrthoDB" id="429143at2759"/>
<dbReference type="InterPro" id="IPR006076">
    <property type="entry name" value="FAD-dep_OxRdtase"/>
</dbReference>
<dbReference type="AlphaFoldDB" id="A0A6A6QLX5"/>
<dbReference type="Gene3D" id="3.30.9.10">
    <property type="entry name" value="D-Amino Acid Oxidase, subunit A, domain 2"/>
    <property type="match status" value="1"/>
</dbReference>
<keyword evidence="3" id="KW-1185">Reference proteome</keyword>